<dbReference type="PROSITE" id="PS00502">
    <property type="entry name" value="POLYGALACTURONASE"/>
    <property type="match status" value="1"/>
</dbReference>
<proteinExistence type="inferred from homology"/>
<dbReference type="Pfam" id="PF00295">
    <property type="entry name" value="Glyco_hydro_28"/>
    <property type="match status" value="1"/>
</dbReference>
<evidence type="ECO:0000256" key="7">
    <source>
        <dbReference type="ARBA" id="ARBA00023316"/>
    </source>
</evidence>
<evidence type="ECO:0000256" key="3">
    <source>
        <dbReference type="ARBA" id="ARBA00022512"/>
    </source>
</evidence>
<dbReference type="SUPFAM" id="SSF51126">
    <property type="entry name" value="Pectin lyase-like"/>
    <property type="match status" value="1"/>
</dbReference>
<organism evidence="11 12">
    <name type="scientific">Deinandra increscens subsp. villosa</name>
    <dbReference type="NCBI Taxonomy" id="3103831"/>
    <lineage>
        <taxon>Eukaryota</taxon>
        <taxon>Viridiplantae</taxon>
        <taxon>Streptophyta</taxon>
        <taxon>Embryophyta</taxon>
        <taxon>Tracheophyta</taxon>
        <taxon>Spermatophyta</taxon>
        <taxon>Magnoliopsida</taxon>
        <taxon>eudicotyledons</taxon>
        <taxon>Gunneridae</taxon>
        <taxon>Pentapetalae</taxon>
        <taxon>asterids</taxon>
        <taxon>campanulids</taxon>
        <taxon>Asterales</taxon>
        <taxon>Asteraceae</taxon>
        <taxon>Asteroideae</taxon>
        <taxon>Heliantheae alliance</taxon>
        <taxon>Madieae</taxon>
        <taxon>Madiinae</taxon>
        <taxon>Deinandra</taxon>
    </lineage>
</organism>
<evidence type="ECO:0000313" key="12">
    <source>
        <dbReference type="Proteomes" id="UP001408789"/>
    </source>
</evidence>
<keyword evidence="10" id="KW-1133">Transmembrane helix</keyword>
<comment type="similarity">
    <text evidence="2 9">Belongs to the glycosyl hydrolase 28 family.</text>
</comment>
<dbReference type="EMBL" id="JBCNJP010000018">
    <property type="protein sequence ID" value="KAK9062959.1"/>
    <property type="molecule type" value="Genomic_DNA"/>
</dbReference>
<keyword evidence="7" id="KW-0961">Cell wall biogenesis/degradation</keyword>
<dbReference type="Proteomes" id="UP001408789">
    <property type="component" value="Unassembled WGS sequence"/>
</dbReference>
<dbReference type="GO" id="GO:0004650">
    <property type="term" value="F:polygalacturonase activity"/>
    <property type="evidence" value="ECO:0007669"/>
    <property type="project" value="InterPro"/>
</dbReference>
<evidence type="ECO:0000256" key="2">
    <source>
        <dbReference type="ARBA" id="ARBA00008834"/>
    </source>
</evidence>
<dbReference type="GO" id="GO:0005975">
    <property type="term" value="P:carbohydrate metabolic process"/>
    <property type="evidence" value="ECO:0007669"/>
    <property type="project" value="InterPro"/>
</dbReference>
<evidence type="ECO:0008006" key="13">
    <source>
        <dbReference type="Google" id="ProtNLM"/>
    </source>
</evidence>
<keyword evidence="6 9" id="KW-0326">Glycosidase</keyword>
<keyword evidence="10" id="KW-0812">Transmembrane</keyword>
<evidence type="ECO:0000313" key="11">
    <source>
        <dbReference type="EMBL" id="KAK9062959.1"/>
    </source>
</evidence>
<evidence type="ECO:0000256" key="8">
    <source>
        <dbReference type="PROSITE-ProRule" id="PRU10052"/>
    </source>
</evidence>
<evidence type="ECO:0000256" key="4">
    <source>
        <dbReference type="ARBA" id="ARBA00022525"/>
    </source>
</evidence>
<keyword evidence="10" id="KW-0472">Membrane</keyword>
<accession>A0AAP0CU49</accession>
<dbReference type="Gene3D" id="2.160.20.10">
    <property type="entry name" value="Single-stranded right-handed beta-helix, Pectin lyase-like"/>
    <property type="match status" value="1"/>
</dbReference>
<name>A0AAP0CU49_9ASTR</name>
<comment type="caution">
    <text evidence="11">The sequence shown here is derived from an EMBL/GenBank/DDBJ whole genome shotgun (WGS) entry which is preliminary data.</text>
</comment>
<reference evidence="11 12" key="1">
    <citation type="submission" date="2024-04" db="EMBL/GenBank/DDBJ databases">
        <title>The reference genome of an endangered Asteraceae, Deinandra increscens subsp. villosa, native to the Central Coast of California.</title>
        <authorList>
            <person name="Guilliams M."/>
            <person name="Hasenstab-Lehman K."/>
            <person name="Meyer R."/>
            <person name="Mcevoy S."/>
        </authorList>
    </citation>
    <scope>NUCLEOTIDE SEQUENCE [LARGE SCALE GENOMIC DNA]</scope>
    <source>
        <tissue evidence="11">Leaf</tissue>
    </source>
</reference>
<dbReference type="InterPro" id="IPR011050">
    <property type="entry name" value="Pectin_lyase_fold/virulence"/>
</dbReference>
<dbReference type="SMART" id="SM00710">
    <property type="entry name" value="PbH1"/>
    <property type="match status" value="5"/>
</dbReference>
<dbReference type="InterPro" id="IPR000743">
    <property type="entry name" value="Glyco_hydro_28"/>
</dbReference>
<evidence type="ECO:0000256" key="6">
    <source>
        <dbReference type="ARBA" id="ARBA00023295"/>
    </source>
</evidence>
<evidence type="ECO:0000256" key="1">
    <source>
        <dbReference type="ARBA" id="ARBA00004191"/>
    </source>
</evidence>
<evidence type="ECO:0000256" key="5">
    <source>
        <dbReference type="ARBA" id="ARBA00022801"/>
    </source>
</evidence>
<sequence>MATHYSTVAVTVTFVLSVISVLLLKPQKNLFTSTRHVNVKDHGAVGDGKTDDSLAVTNAWNAICHNSSYSIGNFNFPTGNYQIGPLTFTGPCKPGKMVVNVTGNVTASLKNAWPNNVDTWIKFEHVTNLVITGPGSFNGNGGSWWNQCEAAKGTCENNPTALAFHDCRGLTLNGLTSINSPRNHISINACDGATITNINLKAPENASNTDGIDISATNGVNVNGGNIGTGDDCIAINGGSYNINITNLSCGPGHGISVGSLGRIPSVKEVVSNIKVSSVNFFNTQNGVRIKTVKDGSGSASNITFSGIGMNGVQNPIVLSQFYCPHQNCTHKSYSQAVHISGVTFYDIHGTSAGPNAIDIECANENSCVGVALSKINIQPAKGQSGVISICKNANVQSNVVSPPLNCTPLAAASLIEMPLDYSHNDKSQQEAIATT</sequence>
<dbReference type="GO" id="GO:0071555">
    <property type="term" value="P:cell wall organization"/>
    <property type="evidence" value="ECO:0007669"/>
    <property type="project" value="UniProtKB-KW"/>
</dbReference>
<keyword evidence="4" id="KW-0964">Secreted</keyword>
<dbReference type="PANTHER" id="PTHR31375">
    <property type="match status" value="1"/>
</dbReference>
<keyword evidence="12" id="KW-1185">Reference proteome</keyword>
<keyword evidence="3" id="KW-0134">Cell wall</keyword>
<feature type="transmembrane region" description="Helical" evidence="10">
    <location>
        <begin position="6"/>
        <end position="24"/>
    </location>
</feature>
<evidence type="ECO:0000256" key="10">
    <source>
        <dbReference type="SAM" id="Phobius"/>
    </source>
</evidence>
<dbReference type="AlphaFoldDB" id="A0AAP0CU49"/>
<evidence type="ECO:0000256" key="9">
    <source>
        <dbReference type="RuleBase" id="RU361169"/>
    </source>
</evidence>
<feature type="active site" evidence="8">
    <location>
        <position position="254"/>
    </location>
</feature>
<gene>
    <name evidence="11" type="ORF">SSX86_016829</name>
</gene>
<dbReference type="InterPro" id="IPR006626">
    <property type="entry name" value="PbH1"/>
</dbReference>
<comment type="subcellular location">
    <subcellularLocation>
        <location evidence="1">Secreted</location>
        <location evidence="1">Cell wall</location>
    </subcellularLocation>
</comment>
<protein>
    <recommendedName>
        <fullName evidence="13">Polygalacturonase</fullName>
    </recommendedName>
</protein>
<dbReference type="InterPro" id="IPR012334">
    <property type="entry name" value="Pectin_lyas_fold"/>
</dbReference>
<keyword evidence="5 9" id="KW-0378">Hydrolase</keyword>